<evidence type="ECO:0000313" key="3">
    <source>
        <dbReference type="EMBL" id="MBP3192289.1"/>
    </source>
</evidence>
<dbReference type="CDD" id="cd03808">
    <property type="entry name" value="GT4_CapM-like"/>
    <property type="match status" value="1"/>
</dbReference>
<dbReference type="InterPro" id="IPR028098">
    <property type="entry name" value="Glyco_trans_4-like_N"/>
</dbReference>
<feature type="domain" description="Glycosyl transferase family 1" evidence="1">
    <location>
        <begin position="188"/>
        <end position="352"/>
    </location>
</feature>
<reference evidence="3" key="1">
    <citation type="submission" date="2021-02" db="EMBL/GenBank/DDBJ databases">
        <title>Natronogracilivirga saccharolytica gen. nov. sp. nov. a new anaerobic, haloalkiliphilic carbohydrate-fermenting bacterium from soda lake and proposing of Cyclonatronumiaceae fam. nov. in the phylum Balneolaeota.</title>
        <authorList>
            <person name="Zhilina T.N."/>
            <person name="Sorokin D.Y."/>
            <person name="Zavarzina D.G."/>
            <person name="Toshchakov S.V."/>
            <person name="Kublanov I.V."/>
        </authorList>
    </citation>
    <scope>NUCLEOTIDE SEQUENCE</scope>
    <source>
        <strain evidence="3">Z-1702</strain>
    </source>
</reference>
<dbReference type="EMBL" id="JAFIDN010000004">
    <property type="protein sequence ID" value="MBP3192289.1"/>
    <property type="molecule type" value="Genomic_DNA"/>
</dbReference>
<keyword evidence="4" id="KW-1185">Reference proteome</keyword>
<dbReference type="Proteomes" id="UP000673975">
    <property type="component" value="Unassembled WGS sequence"/>
</dbReference>
<dbReference type="GO" id="GO:0016757">
    <property type="term" value="F:glycosyltransferase activity"/>
    <property type="evidence" value="ECO:0007669"/>
    <property type="project" value="InterPro"/>
</dbReference>
<dbReference type="Pfam" id="PF13579">
    <property type="entry name" value="Glyco_trans_4_4"/>
    <property type="match status" value="1"/>
</dbReference>
<proteinExistence type="predicted"/>
<gene>
    <name evidence="3" type="ORF">NATSA_06415</name>
</gene>
<evidence type="ECO:0000259" key="1">
    <source>
        <dbReference type="Pfam" id="PF00534"/>
    </source>
</evidence>
<name>A0A8J7RM74_9BACT</name>
<organism evidence="3 4">
    <name type="scientific">Natronogracilivirga saccharolytica</name>
    <dbReference type="NCBI Taxonomy" id="2812953"/>
    <lineage>
        <taxon>Bacteria</taxon>
        <taxon>Pseudomonadati</taxon>
        <taxon>Balneolota</taxon>
        <taxon>Balneolia</taxon>
        <taxon>Balneolales</taxon>
        <taxon>Cyclonatronaceae</taxon>
        <taxon>Natronogracilivirga</taxon>
    </lineage>
</organism>
<dbReference type="Pfam" id="PF00534">
    <property type="entry name" value="Glycos_transf_1"/>
    <property type="match status" value="1"/>
</dbReference>
<protein>
    <submittedName>
        <fullName evidence="3">Glycosyltransferase family 4 protein</fullName>
    </submittedName>
</protein>
<evidence type="ECO:0000259" key="2">
    <source>
        <dbReference type="Pfam" id="PF13579"/>
    </source>
</evidence>
<dbReference type="PANTHER" id="PTHR12526:SF638">
    <property type="entry name" value="SPORE COAT PROTEIN SA"/>
    <property type="match status" value="1"/>
</dbReference>
<dbReference type="SUPFAM" id="SSF53756">
    <property type="entry name" value="UDP-Glycosyltransferase/glycogen phosphorylase"/>
    <property type="match status" value="1"/>
</dbReference>
<dbReference type="AlphaFoldDB" id="A0A8J7RM74"/>
<dbReference type="InterPro" id="IPR001296">
    <property type="entry name" value="Glyco_trans_1"/>
</dbReference>
<sequence>MADILFIAGNTRSLIANRGDLIRQMKQAGHHVSALVPEYDFMPEIETLDIPYRTINLNRSSINPLAACHSRNELARMIRHFNPDKVFAYTIKPVVLGVPAAQKAGVGEIYSMITGMGYLFTGESLKQQILRRVACRMYRKALSGCKRIFFQNPDDVSLFREMQIINGNSPVTMTNGSGVNMDQFTRHPLPDEEQPVTFLMIARLLNDKGIIEFVEAAEKLKRVYGDSIRFQVIGPYDPNLPHAVSRHRYEQWQQNDAVTFIGHKADVRPWLKQCHVYVLPSYREGTPRSVLEAMATGRAVITTDAPGCRETVADGENGFLVPPGQSAPLAEAMEKFMKNPELIGRMSKKSYRRALDKYDVGKVNKVIMEAMNLQTSSDHDSN</sequence>
<evidence type="ECO:0000313" key="4">
    <source>
        <dbReference type="Proteomes" id="UP000673975"/>
    </source>
</evidence>
<feature type="domain" description="Glycosyltransferase subfamily 4-like N-terminal" evidence="2">
    <location>
        <begin position="20"/>
        <end position="163"/>
    </location>
</feature>
<dbReference type="Gene3D" id="3.40.50.2000">
    <property type="entry name" value="Glycogen Phosphorylase B"/>
    <property type="match status" value="2"/>
</dbReference>
<dbReference type="RefSeq" id="WP_210511192.1">
    <property type="nucleotide sequence ID" value="NZ_JAFIDN010000004.1"/>
</dbReference>
<dbReference type="PANTHER" id="PTHR12526">
    <property type="entry name" value="GLYCOSYLTRANSFERASE"/>
    <property type="match status" value="1"/>
</dbReference>
<comment type="caution">
    <text evidence="3">The sequence shown here is derived from an EMBL/GenBank/DDBJ whole genome shotgun (WGS) entry which is preliminary data.</text>
</comment>
<accession>A0A8J7RM74</accession>